<comment type="caution">
    <text evidence="2">The sequence shown here is derived from an EMBL/GenBank/DDBJ whole genome shotgun (WGS) entry which is preliminary data.</text>
</comment>
<dbReference type="SUPFAM" id="SSF47031">
    <property type="entry name" value="Second domain of FERM"/>
    <property type="match status" value="1"/>
</dbReference>
<dbReference type="InterPro" id="IPR019749">
    <property type="entry name" value="Band_41_domain"/>
</dbReference>
<dbReference type="Gene3D" id="1.20.80.10">
    <property type="match status" value="1"/>
</dbReference>
<dbReference type="OrthoDB" id="10037309at2759"/>
<dbReference type="Gene3D" id="1.10.533.10">
    <property type="entry name" value="Death Domain, Fas"/>
    <property type="match status" value="1"/>
</dbReference>
<dbReference type="PANTHER" id="PTHR23280:SF13">
    <property type="entry name" value="E3 UBIQUITIN-PROTEIN LIGASE MYLIP"/>
    <property type="match status" value="1"/>
</dbReference>
<dbReference type="InterPro" id="IPR000299">
    <property type="entry name" value="FERM_domain"/>
</dbReference>
<dbReference type="InterPro" id="IPR019748">
    <property type="entry name" value="FERM_central"/>
</dbReference>
<name>A0A9X0CZF3_9CNID</name>
<dbReference type="Gene3D" id="3.10.20.90">
    <property type="entry name" value="Phosphatidylinositol 3-kinase Catalytic Subunit, Chain A, domain 1"/>
    <property type="match status" value="1"/>
</dbReference>
<gene>
    <name evidence="2" type="ORF">OS493_017622</name>
</gene>
<dbReference type="InterPro" id="IPR035963">
    <property type="entry name" value="FERM_2"/>
</dbReference>
<dbReference type="PANTHER" id="PTHR23280">
    <property type="entry name" value="4.1 G PROTEIN"/>
    <property type="match status" value="1"/>
</dbReference>
<dbReference type="CDD" id="cd14473">
    <property type="entry name" value="FERM_B-lobe"/>
    <property type="match status" value="1"/>
</dbReference>
<reference evidence="2" key="1">
    <citation type="submission" date="2023-01" db="EMBL/GenBank/DDBJ databases">
        <title>Genome assembly of the deep-sea coral Lophelia pertusa.</title>
        <authorList>
            <person name="Herrera S."/>
            <person name="Cordes E."/>
        </authorList>
    </citation>
    <scope>NUCLEOTIDE SEQUENCE</scope>
    <source>
        <strain evidence="2">USNM1676648</strain>
        <tissue evidence="2">Polyp</tissue>
    </source>
</reference>
<evidence type="ECO:0000259" key="1">
    <source>
        <dbReference type="PROSITE" id="PS50057"/>
    </source>
</evidence>
<feature type="domain" description="FERM" evidence="1">
    <location>
        <begin position="1"/>
        <end position="303"/>
    </location>
</feature>
<dbReference type="InterPro" id="IPR014352">
    <property type="entry name" value="FERM/acyl-CoA-bd_prot_sf"/>
</dbReference>
<dbReference type="GO" id="GO:0004842">
    <property type="term" value="F:ubiquitin-protein transferase activity"/>
    <property type="evidence" value="ECO:0007669"/>
    <property type="project" value="TreeGrafter"/>
</dbReference>
<evidence type="ECO:0000313" key="3">
    <source>
        <dbReference type="Proteomes" id="UP001163046"/>
    </source>
</evidence>
<dbReference type="EMBL" id="MU826359">
    <property type="protein sequence ID" value="KAJ7379124.1"/>
    <property type="molecule type" value="Genomic_DNA"/>
</dbReference>
<dbReference type="InterPro" id="IPR018979">
    <property type="entry name" value="FERM_N"/>
</dbReference>
<dbReference type="CDD" id="cd17104">
    <property type="entry name" value="FERM_F1_MYLIP"/>
    <property type="match status" value="1"/>
</dbReference>
<dbReference type="Proteomes" id="UP001163046">
    <property type="component" value="Unassembled WGS sequence"/>
</dbReference>
<dbReference type="SUPFAM" id="SSF50729">
    <property type="entry name" value="PH domain-like"/>
    <property type="match status" value="1"/>
</dbReference>
<organism evidence="2 3">
    <name type="scientific">Desmophyllum pertusum</name>
    <dbReference type="NCBI Taxonomy" id="174260"/>
    <lineage>
        <taxon>Eukaryota</taxon>
        <taxon>Metazoa</taxon>
        <taxon>Cnidaria</taxon>
        <taxon>Anthozoa</taxon>
        <taxon>Hexacorallia</taxon>
        <taxon>Scleractinia</taxon>
        <taxon>Caryophylliina</taxon>
        <taxon>Caryophylliidae</taxon>
        <taxon>Desmophyllum</taxon>
    </lineage>
</organism>
<dbReference type="SMART" id="SM01196">
    <property type="entry name" value="FERM_C"/>
    <property type="match status" value="1"/>
</dbReference>
<dbReference type="InterPro" id="IPR011029">
    <property type="entry name" value="DEATH-like_dom_sf"/>
</dbReference>
<dbReference type="Pfam" id="PF09379">
    <property type="entry name" value="FERM_N"/>
    <property type="match status" value="1"/>
</dbReference>
<dbReference type="InterPro" id="IPR029071">
    <property type="entry name" value="Ubiquitin-like_domsf"/>
</dbReference>
<evidence type="ECO:0000313" key="2">
    <source>
        <dbReference type="EMBL" id="KAJ7379124.1"/>
    </source>
</evidence>
<dbReference type="PROSITE" id="PS50057">
    <property type="entry name" value="FERM_3"/>
    <property type="match status" value="1"/>
</dbReference>
<proteinExistence type="predicted"/>
<accession>A0A9X0CZF3</accession>
<keyword evidence="3" id="KW-1185">Reference proteome</keyword>
<protein>
    <recommendedName>
        <fullName evidence="1">FERM domain-containing protein</fullName>
    </recommendedName>
</protein>
<dbReference type="Pfam" id="PF00373">
    <property type="entry name" value="FERM_M"/>
    <property type="match status" value="1"/>
</dbReference>
<dbReference type="SUPFAM" id="SSF54236">
    <property type="entry name" value="Ubiquitin-like"/>
    <property type="match status" value="1"/>
</dbReference>
<dbReference type="SMART" id="SM00295">
    <property type="entry name" value="B41"/>
    <property type="match status" value="1"/>
</dbReference>
<dbReference type="InterPro" id="IPR018980">
    <property type="entry name" value="FERM_PH-like_C"/>
</dbReference>
<dbReference type="GO" id="GO:0006511">
    <property type="term" value="P:ubiquitin-dependent protein catabolic process"/>
    <property type="evidence" value="ECO:0007669"/>
    <property type="project" value="TreeGrafter"/>
</dbReference>
<dbReference type="AlphaFoldDB" id="A0A9X0CZF3"/>
<sequence length="506" mass="57954">MWCFISEPNGIIHEIFLPKNAVGQDCLDKVCEKLKLVEKDYFGLKFGGAKGVQFWLNLRNSMSSQLTGKPPYRLYFLVKFFVKPQELQQEITRHQYYLTLKNFINEGKFDLSSLQTKTVARLCALVAHIECGDFSQERVPKYSSYIPMSVYNVYAKTSDLQKDAAIEHSKFVNVPVSESKVEFLHIMCGIQGYGIELFHGRLSDDKTLKKVDIYVGNDGIRVFSINHEFDLKQGKDVARRILEKRVSFEDVSTVSYNNRSFTVVHGGTGPQAQRDTYKMKCESDAVALFRTFTEFHTFYQCNTVKRSVIDQCTRTFAGRLFSVFVPRNEFGRIFLFDVQRTRRQAYSHAWGELNSCRIIDMTSSTSGSFRSVGTSAEYRPVQSPFSQRKCYSTKRIDEAGPSRGEGRRAIAERECMENMSPDQLKVMVRHLQDARICQICMDSEVATAFLPVWSRGLLCGVFRHVQGMPIMSKSNYLCTTSVLSLRIKWHIDPSLCNLRVIVVTIT</sequence>